<reference evidence="8" key="1">
    <citation type="submission" date="2014-06" db="EMBL/GenBank/DDBJ databases">
        <title>Key roles for freshwater Actinobacteria revealed by deep metagenomic sequencing.</title>
        <authorList>
            <person name="Ghai R."/>
            <person name="Mizuno C.M."/>
            <person name="Picazo A."/>
            <person name="Camacho A."/>
            <person name="Rodriguez-Valera F."/>
        </authorList>
    </citation>
    <scope>NUCLEOTIDE SEQUENCE</scope>
</reference>
<dbReference type="PANTHER" id="PTHR42916:SF1">
    <property type="entry name" value="PROTEIN PHYLLO, CHLOROPLASTIC"/>
    <property type="match status" value="1"/>
</dbReference>
<comment type="caution">
    <text evidence="8">The sequence shown here is derived from an EMBL/GenBank/DDBJ whole genome shotgun (WGS) entry which is preliminary data.</text>
</comment>
<keyword evidence="4" id="KW-0786">Thiamine pyrophosphate</keyword>
<evidence type="ECO:0000259" key="7">
    <source>
        <dbReference type="Pfam" id="PF16582"/>
    </source>
</evidence>
<evidence type="ECO:0000256" key="4">
    <source>
        <dbReference type="ARBA" id="ARBA00023052"/>
    </source>
</evidence>
<evidence type="ECO:0000313" key="8">
    <source>
        <dbReference type="EMBL" id="KGA21547.1"/>
    </source>
</evidence>
<dbReference type="InterPro" id="IPR029061">
    <property type="entry name" value="THDP-binding"/>
</dbReference>
<evidence type="ECO:0000256" key="2">
    <source>
        <dbReference type="ARBA" id="ARBA00022723"/>
    </source>
</evidence>
<dbReference type="CDD" id="cd07037">
    <property type="entry name" value="TPP_PYR_MenD"/>
    <property type="match status" value="1"/>
</dbReference>
<feature type="domain" description="Menaquinone biosynthesis protein MenD middle" evidence="7">
    <location>
        <begin position="176"/>
        <end position="349"/>
    </location>
</feature>
<dbReference type="Pfam" id="PF16582">
    <property type="entry name" value="TPP_enzyme_M_2"/>
    <property type="match status" value="1"/>
</dbReference>
<name>A0A094QDR2_9ZZZZ</name>
<proteinExistence type="inferred from homology"/>
<dbReference type="EMBL" id="JNSL01000004">
    <property type="protein sequence ID" value="KGA21547.1"/>
    <property type="molecule type" value="Genomic_DNA"/>
</dbReference>
<dbReference type="PIRSF" id="PIRSF004983">
    <property type="entry name" value="MenD"/>
    <property type="match status" value="1"/>
</dbReference>
<evidence type="ECO:0000256" key="5">
    <source>
        <dbReference type="ARBA" id="ARBA00023211"/>
    </source>
</evidence>
<organism evidence="8">
    <name type="scientific">freshwater metagenome</name>
    <dbReference type="NCBI Taxonomy" id="449393"/>
    <lineage>
        <taxon>unclassified sequences</taxon>
        <taxon>metagenomes</taxon>
        <taxon>ecological metagenomes</taxon>
    </lineage>
</organism>
<feature type="domain" description="Thiamine pyrophosphate enzyme N-terminal TPP-binding" evidence="6">
    <location>
        <begin position="7"/>
        <end position="125"/>
    </location>
</feature>
<dbReference type="GO" id="GO:0009234">
    <property type="term" value="P:menaquinone biosynthetic process"/>
    <property type="evidence" value="ECO:0007669"/>
    <property type="project" value="InterPro"/>
</dbReference>
<keyword evidence="3" id="KW-0460">Magnesium</keyword>
<gene>
    <name evidence="8" type="ORF">GM51_1290</name>
</gene>
<evidence type="ECO:0008006" key="9">
    <source>
        <dbReference type="Google" id="ProtNLM"/>
    </source>
</evidence>
<evidence type="ECO:0000256" key="3">
    <source>
        <dbReference type="ARBA" id="ARBA00022842"/>
    </source>
</evidence>
<keyword evidence="5" id="KW-0464">Manganese</keyword>
<keyword evidence="1" id="KW-0808">Transferase</keyword>
<dbReference type="InterPro" id="IPR004433">
    <property type="entry name" value="MenaQ_synth_MenD"/>
</dbReference>
<sequence>MSSSTDLARQTIRKLIESGVSDFVISPGSRNAPLSIALHEAKSLGIIELHIKLDERGAAFFALGIAKATDRHVAVICTSGTAAANFHPALLEAWHATNKLIAITADRPERLRKTGANQTTDQVGMFPNIPAFDLVPGANFELGNGPTHLNIQFDEPLLPNDSNDWLSGLHVNPPNKTQETAKSLTVTGNGLIVIGHDRGTLSASEISKFIETSGLPVISEDPLTFPNSISHASAFLSDETIRNYLKPDYAIVIGRTTLSRSINSFLTLAEKTYVIDPRISTIDTKRTASQIFFALPKLEVSTLNPTWISDWNEISRLATKVIDEDQSWSEQNALRTIAAGVPAGSALFVGSSRPIRDIEAFAKPRGGIDVFANRGLAGIDGNLSTIFGISNSFERTYAVIGDLTFLHDLTALLAPPINNLTIFIIDNNGGGIFSTLPQSGVSGFEEIFATPQNQDLAKIISSFQISVTKVKTASDLNFTFSQNNPGLNFVIVEVPDRESMATNLTKTYSRISSAVRIGLNLA</sequence>
<dbReference type="AlphaFoldDB" id="A0A094QDR2"/>
<dbReference type="GO" id="GO:0030976">
    <property type="term" value="F:thiamine pyrophosphate binding"/>
    <property type="evidence" value="ECO:0007669"/>
    <property type="project" value="InterPro"/>
</dbReference>
<dbReference type="InterPro" id="IPR012001">
    <property type="entry name" value="Thiamin_PyroP_enz_TPP-bd_dom"/>
</dbReference>
<keyword evidence="2" id="KW-0479">Metal-binding</keyword>
<evidence type="ECO:0000259" key="6">
    <source>
        <dbReference type="Pfam" id="PF02776"/>
    </source>
</evidence>
<accession>A0A094QDR2</accession>
<dbReference type="CDD" id="cd02009">
    <property type="entry name" value="TPP_SHCHC_synthase"/>
    <property type="match status" value="1"/>
</dbReference>
<dbReference type="Gene3D" id="3.40.50.970">
    <property type="match status" value="2"/>
</dbReference>
<dbReference type="Gene3D" id="3.40.50.1220">
    <property type="entry name" value="TPP-binding domain"/>
    <property type="match status" value="1"/>
</dbReference>
<dbReference type="GO" id="GO:0046872">
    <property type="term" value="F:metal ion binding"/>
    <property type="evidence" value="ECO:0007669"/>
    <property type="project" value="UniProtKB-KW"/>
</dbReference>
<evidence type="ECO:0000256" key="1">
    <source>
        <dbReference type="ARBA" id="ARBA00022679"/>
    </source>
</evidence>
<dbReference type="InterPro" id="IPR032264">
    <property type="entry name" value="MenD_middle"/>
</dbReference>
<dbReference type="PANTHER" id="PTHR42916">
    <property type="entry name" value="2-SUCCINYL-5-ENOLPYRUVYL-6-HYDROXY-3-CYCLOHEXENE-1-CARBOXYLATE SYNTHASE"/>
    <property type="match status" value="1"/>
</dbReference>
<dbReference type="Pfam" id="PF02776">
    <property type="entry name" value="TPP_enzyme_N"/>
    <property type="match status" value="1"/>
</dbReference>
<protein>
    <recommendedName>
        <fullName evidence="9">2-succinyl-5-enolpyruvyl-6-hydroxy-3-cyclohexene-1-carboxylic-acid synthase</fullName>
    </recommendedName>
</protein>
<dbReference type="SUPFAM" id="SSF52518">
    <property type="entry name" value="Thiamin diphosphate-binding fold (THDP-binding)"/>
    <property type="match status" value="2"/>
</dbReference>
<dbReference type="GO" id="GO:0070204">
    <property type="term" value="F:2-succinyl-5-enolpyruvyl-6-hydroxy-3-cyclohexene-1-carboxylic-acid synthase activity"/>
    <property type="evidence" value="ECO:0007669"/>
    <property type="project" value="InterPro"/>
</dbReference>
<dbReference type="HAMAP" id="MF_01659">
    <property type="entry name" value="MenD"/>
    <property type="match status" value="1"/>
</dbReference>